<reference evidence="1" key="1">
    <citation type="journal article" date="2009" name="Rice">
        <title>De Novo Next Generation Sequencing of Plant Genomes.</title>
        <authorList>
            <person name="Rounsley S."/>
            <person name="Marri P.R."/>
            <person name="Yu Y."/>
            <person name="He R."/>
            <person name="Sisneros N."/>
            <person name="Goicoechea J.L."/>
            <person name="Lee S.J."/>
            <person name="Angelova A."/>
            <person name="Kudrna D."/>
            <person name="Luo M."/>
            <person name="Affourtit J."/>
            <person name="Desany B."/>
            <person name="Knight J."/>
            <person name="Niazi F."/>
            <person name="Egholm M."/>
            <person name="Wing R.A."/>
        </authorList>
    </citation>
    <scope>NUCLEOTIDE SEQUENCE [LARGE SCALE GENOMIC DNA]</scope>
    <source>
        <strain evidence="1">cv. IRGC 105608</strain>
    </source>
</reference>
<dbReference type="Proteomes" id="UP000026960">
    <property type="component" value="Chromosome 11"/>
</dbReference>
<dbReference type="AlphaFoldDB" id="A0A0D3HM81"/>
<dbReference type="EnsemblPlants" id="OBART11G14750.1">
    <property type="protein sequence ID" value="OBART11G14750.1"/>
    <property type="gene ID" value="OBART11G14750"/>
</dbReference>
<evidence type="ECO:0000313" key="1">
    <source>
        <dbReference type="EnsemblPlants" id="OBART11G14750.1"/>
    </source>
</evidence>
<keyword evidence="2" id="KW-1185">Reference proteome</keyword>
<reference evidence="1" key="2">
    <citation type="submission" date="2015-03" db="UniProtKB">
        <authorList>
            <consortium name="EnsemblPlants"/>
        </authorList>
    </citation>
    <scope>IDENTIFICATION</scope>
</reference>
<organism evidence="1">
    <name type="scientific">Oryza barthii</name>
    <dbReference type="NCBI Taxonomy" id="65489"/>
    <lineage>
        <taxon>Eukaryota</taxon>
        <taxon>Viridiplantae</taxon>
        <taxon>Streptophyta</taxon>
        <taxon>Embryophyta</taxon>
        <taxon>Tracheophyta</taxon>
        <taxon>Spermatophyta</taxon>
        <taxon>Magnoliopsida</taxon>
        <taxon>Liliopsida</taxon>
        <taxon>Poales</taxon>
        <taxon>Poaceae</taxon>
        <taxon>BOP clade</taxon>
        <taxon>Oryzoideae</taxon>
        <taxon>Oryzeae</taxon>
        <taxon>Oryzinae</taxon>
        <taxon>Oryza</taxon>
    </lineage>
</organism>
<accession>A0A0D3HM81</accession>
<protein>
    <submittedName>
        <fullName evidence="1">Uncharacterized protein</fullName>
    </submittedName>
</protein>
<sequence>MAAEAGIQLDSFSLGGPAEYPAGDGERDVLMVRFLRSIAAFLANGTCQMQVNDGLRSIVDLTGGGGGGRGKSLQRLVSAVHRGTCTAVHPTV</sequence>
<dbReference type="HOGENOM" id="CLU_2444613_0_0_1"/>
<proteinExistence type="predicted"/>
<dbReference type="PaxDb" id="65489-OBART11G14750.1"/>
<evidence type="ECO:0000313" key="2">
    <source>
        <dbReference type="Proteomes" id="UP000026960"/>
    </source>
</evidence>
<name>A0A0D3HM81_9ORYZ</name>
<dbReference type="Gramene" id="OBART11G14750.1">
    <property type="protein sequence ID" value="OBART11G14750.1"/>
    <property type="gene ID" value="OBART11G14750"/>
</dbReference>